<dbReference type="InterPro" id="IPR006408">
    <property type="entry name" value="P-type_ATPase_IIB"/>
</dbReference>
<dbReference type="GO" id="GO:0005388">
    <property type="term" value="F:P-type calcium transporter activity"/>
    <property type="evidence" value="ECO:0007669"/>
    <property type="project" value="UniProtKB-EC"/>
</dbReference>
<dbReference type="PANTHER" id="PTHR42861">
    <property type="entry name" value="CALCIUM-TRANSPORTING ATPASE"/>
    <property type="match status" value="1"/>
</dbReference>
<dbReference type="Gene3D" id="2.70.150.10">
    <property type="entry name" value="Calcium-transporting ATPase, cytoplasmic transduction domain A"/>
    <property type="match status" value="1"/>
</dbReference>
<feature type="transmembrane region" description="Helical" evidence="15">
    <location>
        <begin position="56"/>
        <end position="77"/>
    </location>
</feature>
<keyword evidence="6 15" id="KW-0812">Transmembrane</keyword>
<feature type="transmembrane region" description="Helical" evidence="15">
    <location>
        <begin position="805"/>
        <end position="829"/>
    </location>
</feature>
<keyword evidence="13 15" id="KW-0472">Membrane</keyword>
<dbReference type="GO" id="GO:0005524">
    <property type="term" value="F:ATP binding"/>
    <property type="evidence" value="ECO:0007669"/>
    <property type="project" value="UniProtKB-KW"/>
</dbReference>
<dbReference type="SFLD" id="SFLDS00003">
    <property type="entry name" value="Haloacid_Dehalogenase"/>
    <property type="match status" value="1"/>
</dbReference>
<evidence type="ECO:0000259" key="16">
    <source>
        <dbReference type="SMART" id="SM00831"/>
    </source>
</evidence>
<feature type="transmembrane region" description="Helical" evidence="15">
    <location>
        <begin position="658"/>
        <end position="678"/>
    </location>
</feature>
<evidence type="ECO:0000256" key="15">
    <source>
        <dbReference type="SAM" id="Phobius"/>
    </source>
</evidence>
<dbReference type="InterPro" id="IPR004014">
    <property type="entry name" value="ATPase_P-typ_cation-transptr_N"/>
</dbReference>
<evidence type="ECO:0000313" key="18">
    <source>
        <dbReference type="Proteomes" id="UP000249377"/>
    </source>
</evidence>
<feature type="transmembrane region" description="Helical" evidence="15">
    <location>
        <begin position="835"/>
        <end position="853"/>
    </location>
</feature>
<dbReference type="InterPro" id="IPR018303">
    <property type="entry name" value="ATPase_P-typ_P_site"/>
</dbReference>
<evidence type="ECO:0000313" key="17">
    <source>
        <dbReference type="EMBL" id="RAQ22777.1"/>
    </source>
</evidence>
<feature type="transmembrane region" description="Helical" evidence="15">
    <location>
        <begin position="684"/>
        <end position="704"/>
    </location>
</feature>
<dbReference type="InterPro" id="IPR023214">
    <property type="entry name" value="HAD_sf"/>
</dbReference>
<gene>
    <name evidence="17" type="ORF">DPQ25_11615</name>
</gene>
<feature type="transmembrane region" description="Helical" evidence="15">
    <location>
        <begin position="725"/>
        <end position="752"/>
    </location>
</feature>
<dbReference type="InterPro" id="IPR001757">
    <property type="entry name" value="P_typ_ATPase"/>
</dbReference>
<dbReference type="GO" id="GO:0016887">
    <property type="term" value="F:ATP hydrolysis activity"/>
    <property type="evidence" value="ECO:0007669"/>
    <property type="project" value="InterPro"/>
</dbReference>
<dbReference type="Pfam" id="PF13246">
    <property type="entry name" value="Cation_ATPase"/>
    <property type="match status" value="1"/>
</dbReference>
<dbReference type="EMBL" id="QLYR01000009">
    <property type="protein sequence ID" value="RAQ22777.1"/>
    <property type="molecule type" value="Genomic_DNA"/>
</dbReference>
<dbReference type="InterPro" id="IPR023299">
    <property type="entry name" value="ATPase_P-typ_cyto_dom_N"/>
</dbReference>
<dbReference type="SFLD" id="SFLDG00002">
    <property type="entry name" value="C1.7:_P-type_atpase_like"/>
    <property type="match status" value="1"/>
</dbReference>
<sequence length="881" mass="94870">MDWETLNSTECVNILNADTRRGLSDREAQKRLKKNGKNELIPPKKKNLLLRFLSQFSDFMVIILLIAAAISFVTSYLQQDADYIDSIIILVIVVLNAFIGLVQESRAEKAIEALKKMSSPHACVLRGGKLRNIPASDLVTGDLVQLKSGDMVPADIRLLESHDLRCEESALTGESLPVEKNAAQRCPAGTALGDRKNMLFSSSVLTAGNGTGVVVATGMDTQVGKIAGMLSAQEAPKTPLQLKLAQTGRWLGLGALAICAVIFVMGLLQRVLPLDMFLISISLAVAAIPEGLPAVVTIVLAAGVKRMAAKKGIVRHMPAVETLGSASVICSDKTGTLTQNRMTVTELWTASGTAGISSADGQRVLALSALCNNSTQQNGHYLGEPTETALAEACRTDKSELDRQYPRVMEIAFSSSRKMMTTVHRLPDGRFRIISKGAPDVLLGRCQHTGVTAQAARKNEEMARRALRVIGVAVRDVANLPPRREDCEQGLSLLGLVGMIDPPRPGVKEAVETCKQAGIRPVMITGDHQATASAIAGELGILTERSAAITGKELDALPQQELEKRIYDYTVFARVSPEHKVRIVKAFQARGEVVAMTGDGVNDAPALKSADIGCAMGRGGTDVAKEAADLILADDNFTTIVAAVKEGRGIYDNIKKTIHFLLSCNIGEILTVFVGFLLGLPTPLLAIQLLWVNLVTDSLPALALGVEPIEWDIMKRSPAKKGESVFAGGMGYSILVEGCLIGSLSLLAFTIGRLFFDTAPANPIVGRTMAFAVLSLAQVAHTFNMRSRGREGKAAESRATRRSRLGAAAAICIALQSMVIIFPPLAAIFKVMPLSFGQWAIVAGLSLLPLLLGEVERRWNRRKRVDSVKQQARWQRYKKPR</sequence>
<dbReference type="SUPFAM" id="SSF56784">
    <property type="entry name" value="HAD-like"/>
    <property type="match status" value="1"/>
</dbReference>
<keyword evidence="18" id="KW-1185">Reference proteome</keyword>
<evidence type="ECO:0000256" key="2">
    <source>
        <dbReference type="ARBA" id="ARBA00005675"/>
    </source>
</evidence>
<evidence type="ECO:0000256" key="7">
    <source>
        <dbReference type="ARBA" id="ARBA00022723"/>
    </source>
</evidence>
<dbReference type="GO" id="GO:0140352">
    <property type="term" value="P:export from cell"/>
    <property type="evidence" value="ECO:0007669"/>
    <property type="project" value="UniProtKB-ARBA"/>
</dbReference>
<dbReference type="FunFam" id="3.40.50.1000:FF:000028">
    <property type="entry name" value="Calcium-transporting P-type ATPase, putative"/>
    <property type="match status" value="1"/>
</dbReference>
<name>A0A328U9P7_9FIRM</name>
<comment type="subcellular location">
    <subcellularLocation>
        <location evidence="1">Cell membrane</location>
        <topology evidence="1">Multi-pass membrane protein</topology>
    </subcellularLocation>
</comment>
<dbReference type="Pfam" id="PF00689">
    <property type="entry name" value="Cation_ATPase_C"/>
    <property type="match status" value="1"/>
</dbReference>
<dbReference type="Gene3D" id="1.20.1110.10">
    <property type="entry name" value="Calcium-transporting ATPase, transmembrane domain"/>
    <property type="match status" value="1"/>
</dbReference>
<keyword evidence="9" id="KW-0106">Calcium</keyword>
<dbReference type="SMART" id="SM00831">
    <property type="entry name" value="Cation_ATPase_N"/>
    <property type="match status" value="1"/>
</dbReference>
<dbReference type="Pfam" id="PF00690">
    <property type="entry name" value="Cation_ATPase_N"/>
    <property type="match status" value="1"/>
</dbReference>
<dbReference type="SUPFAM" id="SSF81660">
    <property type="entry name" value="Metal cation-transporting ATPase, ATP-binding domain N"/>
    <property type="match status" value="1"/>
</dbReference>
<evidence type="ECO:0000256" key="4">
    <source>
        <dbReference type="ARBA" id="ARBA00022475"/>
    </source>
</evidence>
<dbReference type="GO" id="GO:0005886">
    <property type="term" value="C:plasma membrane"/>
    <property type="evidence" value="ECO:0007669"/>
    <property type="project" value="UniProtKB-SubCell"/>
</dbReference>
<keyword evidence="17" id="KW-0378">Hydrolase</keyword>
<dbReference type="GO" id="GO:0046872">
    <property type="term" value="F:metal ion binding"/>
    <property type="evidence" value="ECO:0007669"/>
    <property type="project" value="UniProtKB-KW"/>
</dbReference>
<keyword evidence="5" id="KW-0813">Transport</keyword>
<dbReference type="CDD" id="cd02089">
    <property type="entry name" value="P-type_ATPase_Ca_prok"/>
    <property type="match status" value="1"/>
</dbReference>
<dbReference type="Pfam" id="PF08282">
    <property type="entry name" value="Hydrolase_3"/>
    <property type="match status" value="1"/>
</dbReference>
<comment type="caution">
    <text evidence="17">The sequence shown here is derived from an EMBL/GenBank/DDBJ whole genome shotgun (WGS) entry which is preliminary data.</text>
</comment>
<comment type="catalytic activity">
    <reaction evidence="14">
        <text>Ca(2+)(in) + ATP + H2O = Ca(2+)(out) + ADP + phosphate + H(+)</text>
        <dbReference type="Rhea" id="RHEA:18105"/>
        <dbReference type="ChEBI" id="CHEBI:15377"/>
        <dbReference type="ChEBI" id="CHEBI:15378"/>
        <dbReference type="ChEBI" id="CHEBI:29108"/>
        <dbReference type="ChEBI" id="CHEBI:30616"/>
        <dbReference type="ChEBI" id="CHEBI:43474"/>
        <dbReference type="ChEBI" id="CHEBI:456216"/>
        <dbReference type="EC" id="7.2.2.10"/>
    </reaction>
</comment>
<dbReference type="EC" id="7.2.2.10" evidence="3"/>
<dbReference type="NCBIfam" id="TIGR01494">
    <property type="entry name" value="ATPase_P-type"/>
    <property type="match status" value="4"/>
</dbReference>
<dbReference type="FunFam" id="2.70.150.10:FF:000016">
    <property type="entry name" value="Calcium-transporting P-type ATPase putative"/>
    <property type="match status" value="1"/>
</dbReference>
<keyword evidence="5" id="KW-0109">Calcium transport</keyword>
<dbReference type="FunFam" id="3.40.50.1000:FF:000001">
    <property type="entry name" value="Phospholipid-transporting ATPase IC"/>
    <property type="match status" value="1"/>
</dbReference>
<evidence type="ECO:0000256" key="11">
    <source>
        <dbReference type="ARBA" id="ARBA00022967"/>
    </source>
</evidence>
<dbReference type="NCBIfam" id="TIGR01517">
    <property type="entry name" value="ATPase-IIB_Ca"/>
    <property type="match status" value="1"/>
</dbReference>
<feature type="transmembrane region" description="Helical" evidence="15">
    <location>
        <begin position="277"/>
        <end position="302"/>
    </location>
</feature>
<keyword evidence="12 15" id="KW-1133">Transmembrane helix</keyword>
<dbReference type="PRINTS" id="PR00120">
    <property type="entry name" value="HATPASE"/>
</dbReference>
<protein>
    <recommendedName>
        <fullName evidence="3">P-type Ca(2+) transporter</fullName>
        <ecNumber evidence="3">7.2.2.10</ecNumber>
    </recommendedName>
</protein>
<evidence type="ECO:0000256" key="3">
    <source>
        <dbReference type="ARBA" id="ARBA00012790"/>
    </source>
</evidence>
<keyword evidence="4" id="KW-1003">Cell membrane</keyword>
<dbReference type="SUPFAM" id="SSF81665">
    <property type="entry name" value="Calcium ATPase, transmembrane domain M"/>
    <property type="match status" value="1"/>
</dbReference>
<dbReference type="RefSeq" id="WP_112333341.1">
    <property type="nucleotide sequence ID" value="NZ_QLYR01000009.1"/>
</dbReference>
<evidence type="ECO:0000256" key="5">
    <source>
        <dbReference type="ARBA" id="ARBA00022568"/>
    </source>
</evidence>
<dbReference type="Gene3D" id="3.40.50.1000">
    <property type="entry name" value="HAD superfamily/HAD-like"/>
    <property type="match status" value="1"/>
</dbReference>
<dbReference type="InterPro" id="IPR008250">
    <property type="entry name" value="ATPase_P-typ_transduc_dom_A_sf"/>
</dbReference>
<dbReference type="Pfam" id="PF00122">
    <property type="entry name" value="E1-E2_ATPase"/>
    <property type="match status" value="1"/>
</dbReference>
<dbReference type="SUPFAM" id="SSF81653">
    <property type="entry name" value="Calcium ATPase, transduction domain A"/>
    <property type="match status" value="1"/>
</dbReference>
<keyword evidence="11" id="KW-1278">Translocase</keyword>
<dbReference type="PROSITE" id="PS00154">
    <property type="entry name" value="ATPASE_E1_E2"/>
    <property type="match status" value="1"/>
</dbReference>
<feature type="domain" description="Cation-transporting P-type ATPase N-terminal" evidence="16">
    <location>
        <begin position="2"/>
        <end position="76"/>
    </location>
</feature>
<comment type="similarity">
    <text evidence="2">Belongs to the cation transport ATPase (P-type) (TC 3.A.3) family. Type IIA subfamily.</text>
</comment>
<evidence type="ECO:0000256" key="13">
    <source>
        <dbReference type="ARBA" id="ARBA00023136"/>
    </source>
</evidence>
<dbReference type="PRINTS" id="PR00119">
    <property type="entry name" value="CATATPASE"/>
</dbReference>
<keyword evidence="7" id="KW-0479">Metal-binding</keyword>
<dbReference type="AlphaFoldDB" id="A0A328U9P7"/>
<dbReference type="Gene3D" id="3.40.1110.10">
    <property type="entry name" value="Calcium-transporting ATPase, cytoplasmic domain N"/>
    <property type="match status" value="1"/>
</dbReference>
<evidence type="ECO:0000256" key="14">
    <source>
        <dbReference type="ARBA" id="ARBA00048694"/>
    </source>
</evidence>
<dbReference type="InterPro" id="IPR059000">
    <property type="entry name" value="ATPase_P-type_domA"/>
</dbReference>
<feature type="transmembrane region" description="Helical" evidence="15">
    <location>
        <begin position="83"/>
        <end position="102"/>
    </location>
</feature>
<keyword evidence="8" id="KW-0547">Nucleotide-binding</keyword>
<accession>A0A328U9P7</accession>
<organism evidence="17 18">
    <name type="scientific">Hydrogeniiclostridium mannosilyticum</name>
    <dbReference type="NCBI Taxonomy" id="2764322"/>
    <lineage>
        <taxon>Bacteria</taxon>
        <taxon>Bacillati</taxon>
        <taxon>Bacillota</taxon>
        <taxon>Clostridia</taxon>
        <taxon>Eubacteriales</taxon>
        <taxon>Acutalibacteraceae</taxon>
        <taxon>Hydrogeniiclostridium</taxon>
    </lineage>
</organism>
<dbReference type="InterPro" id="IPR044492">
    <property type="entry name" value="P_typ_ATPase_HD_dom"/>
</dbReference>
<evidence type="ECO:0000256" key="10">
    <source>
        <dbReference type="ARBA" id="ARBA00022840"/>
    </source>
</evidence>
<evidence type="ECO:0000256" key="6">
    <source>
        <dbReference type="ARBA" id="ARBA00022692"/>
    </source>
</evidence>
<feature type="transmembrane region" description="Helical" evidence="15">
    <location>
        <begin position="250"/>
        <end position="271"/>
    </location>
</feature>
<dbReference type="InterPro" id="IPR006068">
    <property type="entry name" value="ATPase_P-typ_cation-transptr_C"/>
</dbReference>
<evidence type="ECO:0000256" key="8">
    <source>
        <dbReference type="ARBA" id="ARBA00022741"/>
    </source>
</evidence>
<dbReference type="SFLD" id="SFLDF00027">
    <property type="entry name" value="p-type_atpase"/>
    <property type="match status" value="1"/>
</dbReference>
<proteinExistence type="inferred from homology"/>
<evidence type="ECO:0000256" key="1">
    <source>
        <dbReference type="ARBA" id="ARBA00004651"/>
    </source>
</evidence>
<keyword evidence="10" id="KW-0067">ATP-binding</keyword>
<evidence type="ECO:0000256" key="12">
    <source>
        <dbReference type="ARBA" id="ARBA00022989"/>
    </source>
</evidence>
<dbReference type="InterPro" id="IPR023298">
    <property type="entry name" value="ATPase_P-typ_TM_dom_sf"/>
</dbReference>
<feature type="transmembrane region" description="Helical" evidence="15">
    <location>
        <begin position="764"/>
        <end position="784"/>
    </location>
</feature>
<dbReference type="InterPro" id="IPR036412">
    <property type="entry name" value="HAD-like_sf"/>
</dbReference>
<evidence type="ECO:0000256" key="9">
    <source>
        <dbReference type="ARBA" id="ARBA00022837"/>
    </source>
</evidence>
<keyword evidence="5" id="KW-0406">Ion transport</keyword>
<reference evidence="17 18" key="1">
    <citation type="submission" date="2018-06" db="EMBL/GenBank/DDBJ databases">
        <title>Noncontiguous genome sequence of Ruminococcaceae bacterium ASD2818.</title>
        <authorList>
            <person name="Chaplin A.V."/>
            <person name="Sokolova S.R."/>
            <person name="Kochetkova T.O."/>
            <person name="Goltsov A.Y."/>
            <person name="Trofimov D.Y."/>
            <person name="Efimov B.A."/>
        </authorList>
    </citation>
    <scope>NUCLEOTIDE SEQUENCE [LARGE SCALE GENOMIC DNA]</scope>
    <source>
        <strain evidence="17 18">ASD2818</strain>
    </source>
</reference>
<dbReference type="Proteomes" id="UP000249377">
    <property type="component" value="Unassembled WGS sequence"/>
</dbReference>